<evidence type="ECO:0000256" key="6">
    <source>
        <dbReference type="ARBA" id="ARBA00023136"/>
    </source>
</evidence>
<evidence type="ECO:0000256" key="7">
    <source>
        <dbReference type="SAM" id="Phobius"/>
    </source>
</evidence>
<keyword evidence="9" id="KW-1185">Reference proteome</keyword>
<dbReference type="InterPro" id="IPR032808">
    <property type="entry name" value="DoxX"/>
</dbReference>
<evidence type="ECO:0000313" key="8">
    <source>
        <dbReference type="EMBL" id="MEL1244948.1"/>
    </source>
</evidence>
<keyword evidence="5 7" id="KW-1133">Transmembrane helix</keyword>
<dbReference type="InterPro" id="IPR051907">
    <property type="entry name" value="DoxX-like_oxidoreductase"/>
</dbReference>
<dbReference type="Pfam" id="PF07681">
    <property type="entry name" value="DoxX"/>
    <property type="match status" value="1"/>
</dbReference>
<comment type="caution">
    <text evidence="8">The sequence shown here is derived from an EMBL/GenBank/DDBJ whole genome shotgun (WGS) entry which is preliminary data.</text>
</comment>
<feature type="transmembrane region" description="Helical" evidence="7">
    <location>
        <begin position="76"/>
        <end position="102"/>
    </location>
</feature>
<keyword evidence="4 7" id="KW-0812">Transmembrane</keyword>
<evidence type="ECO:0000256" key="3">
    <source>
        <dbReference type="ARBA" id="ARBA00022475"/>
    </source>
</evidence>
<proteinExistence type="inferred from homology"/>
<evidence type="ECO:0000313" key="9">
    <source>
        <dbReference type="Proteomes" id="UP001464555"/>
    </source>
</evidence>
<name>A0ABU9HXS6_9FLAO</name>
<feature type="transmembrane region" description="Helical" evidence="7">
    <location>
        <begin position="20"/>
        <end position="39"/>
    </location>
</feature>
<comment type="subcellular location">
    <subcellularLocation>
        <location evidence="1">Cell membrane</location>
        <topology evidence="1">Multi-pass membrane protein</topology>
    </subcellularLocation>
</comment>
<sequence length="143" mass="15294">MKRLLATLLSSDLKSPGYNFGILIFRIAVAAQLIIVHGLKKIGVGVAAPEAVPNPLGLPPALNEFIAIAANTYLPFLLIIGFCTRLAALPAVCVTLTGYFIVHANDSLAVSDVPYMYSVSLLLIIILGGGRYSLDHYISQKIK</sequence>
<keyword evidence="3" id="KW-1003">Cell membrane</keyword>
<organism evidence="8 9">
    <name type="scientific">Flavobacterium arundinis</name>
    <dbReference type="NCBI Taxonomy" id="3139143"/>
    <lineage>
        <taxon>Bacteria</taxon>
        <taxon>Pseudomonadati</taxon>
        <taxon>Bacteroidota</taxon>
        <taxon>Flavobacteriia</taxon>
        <taxon>Flavobacteriales</taxon>
        <taxon>Flavobacteriaceae</taxon>
        <taxon>Flavobacterium</taxon>
    </lineage>
</organism>
<gene>
    <name evidence="8" type="ORF">AAEO56_11790</name>
</gene>
<reference evidence="8 9" key="1">
    <citation type="submission" date="2024-04" db="EMBL/GenBank/DDBJ databases">
        <title>Flavobacterium sp. DGU11 16S ribosomal RNA gene Genome sequencing and assembly.</title>
        <authorList>
            <person name="Park S."/>
        </authorList>
    </citation>
    <scope>NUCLEOTIDE SEQUENCE [LARGE SCALE GENOMIC DNA]</scope>
    <source>
        <strain evidence="8 9">DGU11</strain>
    </source>
</reference>
<keyword evidence="6 7" id="KW-0472">Membrane</keyword>
<accession>A0ABU9HXS6</accession>
<dbReference type="PANTHER" id="PTHR33452">
    <property type="entry name" value="OXIDOREDUCTASE CATD-RELATED"/>
    <property type="match status" value="1"/>
</dbReference>
<dbReference type="RefSeq" id="WP_341697263.1">
    <property type="nucleotide sequence ID" value="NZ_JBBYHR010000006.1"/>
</dbReference>
<comment type="similarity">
    <text evidence="2">Belongs to the DoxX family.</text>
</comment>
<dbReference type="Proteomes" id="UP001464555">
    <property type="component" value="Unassembled WGS sequence"/>
</dbReference>
<feature type="transmembrane region" description="Helical" evidence="7">
    <location>
        <begin position="114"/>
        <end position="134"/>
    </location>
</feature>
<protein>
    <submittedName>
        <fullName evidence="8">DoxX family protein</fullName>
    </submittedName>
</protein>
<dbReference type="EMBL" id="JBBYHR010000006">
    <property type="protein sequence ID" value="MEL1244948.1"/>
    <property type="molecule type" value="Genomic_DNA"/>
</dbReference>
<evidence type="ECO:0000256" key="4">
    <source>
        <dbReference type="ARBA" id="ARBA00022692"/>
    </source>
</evidence>
<evidence type="ECO:0000256" key="5">
    <source>
        <dbReference type="ARBA" id="ARBA00022989"/>
    </source>
</evidence>
<dbReference type="PANTHER" id="PTHR33452:SF1">
    <property type="entry name" value="INNER MEMBRANE PROTEIN YPHA-RELATED"/>
    <property type="match status" value="1"/>
</dbReference>
<evidence type="ECO:0000256" key="1">
    <source>
        <dbReference type="ARBA" id="ARBA00004651"/>
    </source>
</evidence>
<evidence type="ECO:0000256" key="2">
    <source>
        <dbReference type="ARBA" id="ARBA00006679"/>
    </source>
</evidence>